<evidence type="ECO:0000256" key="5">
    <source>
        <dbReference type="ARBA" id="ARBA00023272"/>
    </source>
</evidence>
<evidence type="ECO:0000256" key="10">
    <source>
        <dbReference type="ARBA" id="ARBA00042082"/>
    </source>
</evidence>
<evidence type="ECO:0000313" key="12">
    <source>
        <dbReference type="Ensembl" id="ENSCUSP00005020974.1"/>
    </source>
</evidence>
<dbReference type="GO" id="GO:0005977">
    <property type="term" value="P:glycogen metabolic process"/>
    <property type="evidence" value="ECO:0007669"/>
    <property type="project" value="UniProtKB-KW"/>
</dbReference>
<dbReference type="Proteomes" id="UP000694563">
    <property type="component" value="Chromosome 31"/>
</dbReference>
<reference evidence="12" key="3">
    <citation type="submission" date="2025-09" db="UniProtKB">
        <authorList>
            <consortium name="Ensembl"/>
        </authorList>
    </citation>
    <scope>IDENTIFICATION</scope>
</reference>
<dbReference type="PANTHER" id="PTHR15417:SF4">
    <property type="entry name" value="PROTEIN PHOSPHATASE 1 REGULATORY SUBUNIT 1A"/>
    <property type="match status" value="1"/>
</dbReference>
<evidence type="ECO:0000256" key="4">
    <source>
        <dbReference type="ARBA" id="ARBA00022990"/>
    </source>
</evidence>
<evidence type="ECO:0000256" key="2">
    <source>
        <dbReference type="ARBA" id="ARBA00022553"/>
    </source>
</evidence>
<comment type="function">
    <text evidence="7">Inhibitor of protein-phosphatase 1. This protein may be important in hormonal control of glycogen metabolism. Hormones that elevate intracellular cAMP increase I-1 activity in many tissues. I-1 activation may impose cAMP control over proteins that are not directly phosphorylated by PKA. Following a rise in intracellular calcium, I-1 is inactivated by calcineurin (or PP2B). Does not inhibit type-2 phosphatases.</text>
</comment>
<feature type="region of interest" description="Disordered" evidence="11">
    <location>
        <begin position="1"/>
        <end position="121"/>
    </location>
</feature>
<feature type="compositionally biased region" description="Gly residues" evidence="11">
    <location>
        <begin position="49"/>
        <end position="75"/>
    </location>
</feature>
<organism evidence="12 13">
    <name type="scientific">Catharus ustulatus</name>
    <name type="common">Russet-backed thrush</name>
    <name type="synonym">Hylocichla ustulatus</name>
    <dbReference type="NCBI Taxonomy" id="91951"/>
    <lineage>
        <taxon>Eukaryota</taxon>
        <taxon>Metazoa</taxon>
        <taxon>Chordata</taxon>
        <taxon>Craniata</taxon>
        <taxon>Vertebrata</taxon>
        <taxon>Euteleostomi</taxon>
        <taxon>Archelosauria</taxon>
        <taxon>Archosauria</taxon>
        <taxon>Dinosauria</taxon>
        <taxon>Saurischia</taxon>
        <taxon>Theropoda</taxon>
        <taxon>Coelurosauria</taxon>
        <taxon>Aves</taxon>
        <taxon>Neognathae</taxon>
        <taxon>Neoaves</taxon>
        <taxon>Telluraves</taxon>
        <taxon>Australaves</taxon>
        <taxon>Passeriformes</taxon>
        <taxon>Turdidae</taxon>
        <taxon>Catharus</taxon>
    </lineage>
</organism>
<keyword evidence="2" id="KW-0597">Phosphoprotein</keyword>
<accession>A0A8C3UV69</accession>
<evidence type="ECO:0000256" key="1">
    <source>
        <dbReference type="ARBA" id="ARBA00007775"/>
    </source>
</evidence>
<feature type="compositionally biased region" description="Basic and acidic residues" evidence="11">
    <location>
        <begin position="18"/>
        <end position="29"/>
    </location>
</feature>
<reference evidence="12" key="1">
    <citation type="submission" date="2020-10" db="EMBL/GenBank/DDBJ databases">
        <title>Catharus ustulatus (Swainson's thrush) genome, bCatUst1, primary haplotype v2.</title>
        <authorList>
            <person name="Delmore K."/>
            <person name="Vafadar M."/>
            <person name="Formenti G."/>
            <person name="Chow W."/>
            <person name="Pelan S."/>
            <person name="Howe K."/>
            <person name="Rhie A."/>
            <person name="Mountcastle J."/>
            <person name="Haase B."/>
            <person name="Fedrigo O."/>
            <person name="Jarvis E.D."/>
        </authorList>
    </citation>
    <scope>NUCLEOTIDE SEQUENCE [LARGE SCALE GENOMIC DNA]</scope>
</reference>
<keyword evidence="3" id="KW-0321">Glycogen metabolism</keyword>
<name>A0A8C3UV69_CATUS</name>
<dbReference type="GO" id="GO:0005737">
    <property type="term" value="C:cytoplasm"/>
    <property type="evidence" value="ECO:0007669"/>
    <property type="project" value="TreeGrafter"/>
</dbReference>
<dbReference type="GO" id="GO:0035556">
    <property type="term" value="P:intracellular signal transduction"/>
    <property type="evidence" value="ECO:0007669"/>
    <property type="project" value="TreeGrafter"/>
</dbReference>
<protein>
    <recommendedName>
        <fullName evidence="9">Protein phosphatase 1 regulatory subunit 1A</fullName>
    </recommendedName>
    <alternativeName>
        <fullName evidence="10">Protein phosphatase inhibitor 1</fullName>
    </alternativeName>
</protein>
<dbReference type="Pfam" id="PF05395">
    <property type="entry name" value="DARPP-32"/>
    <property type="match status" value="1"/>
</dbReference>
<keyword evidence="13" id="KW-1185">Reference proteome</keyword>
<dbReference type="InterPro" id="IPR008466">
    <property type="entry name" value="PPP1R1A/B/C"/>
</dbReference>
<sequence>MEPNSPRKIQFTVPLLEPHLDPEAAEQVRGHAGTPGGHRGTARGQRGDSPGGLRGAAGSAGAGGDTGTAGTGGGAAPPVRFGDTRRGWQCQGTPRGGGRVVARPPPPTLGPPPPDPEPGTG</sequence>
<feature type="compositionally biased region" description="Pro residues" evidence="11">
    <location>
        <begin position="103"/>
        <end position="121"/>
    </location>
</feature>
<comment type="subunit">
    <text evidence="8">Interacts with PPP1R15A.</text>
</comment>
<evidence type="ECO:0000256" key="6">
    <source>
        <dbReference type="ARBA" id="ARBA00023277"/>
    </source>
</evidence>
<proteinExistence type="inferred from homology"/>
<dbReference type="PANTHER" id="PTHR15417">
    <property type="entry name" value="PROTEIN PHOSPHATASE INHIBITOR AND DOPAMINE- AND CAMP-REGULATED NEURONAL PHOSPHOPROTEIN"/>
    <property type="match status" value="1"/>
</dbReference>
<comment type="similarity">
    <text evidence="1">Belongs to the protein phosphatase inhibitor 1 family.</text>
</comment>
<reference evidence="12" key="2">
    <citation type="submission" date="2025-08" db="UniProtKB">
        <authorList>
            <consortium name="Ensembl"/>
        </authorList>
    </citation>
    <scope>IDENTIFICATION</scope>
</reference>
<dbReference type="Ensembl" id="ENSCUST00005021743.1">
    <property type="protein sequence ID" value="ENSCUSP00005020974.1"/>
    <property type="gene ID" value="ENSCUSG00005013370.1"/>
</dbReference>
<keyword evidence="4" id="KW-0007">Acetylation</keyword>
<evidence type="ECO:0000256" key="8">
    <source>
        <dbReference type="ARBA" id="ARBA00038671"/>
    </source>
</evidence>
<evidence type="ECO:0000256" key="9">
    <source>
        <dbReference type="ARBA" id="ARBA00040692"/>
    </source>
</evidence>
<evidence type="ECO:0000256" key="11">
    <source>
        <dbReference type="SAM" id="MobiDB-lite"/>
    </source>
</evidence>
<dbReference type="AlphaFoldDB" id="A0A8C3UV69"/>
<evidence type="ECO:0000256" key="7">
    <source>
        <dbReference type="ARBA" id="ARBA00037661"/>
    </source>
</evidence>
<keyword evidence="5" id="KW-0650">Protein phosphatase inhibitor</keyword>
<evidence type="ECO:0000256" key="3">
    <source>
        <dbReference type="ARBA" id="ARBA00022600"/>
    </source>
</evidence>
<evidence type="ECO:0000313" key="13">
    <source>
        <dbReference type="Proteomes" id="UP000694563"/>
    </source>
</evidence>
<dbReference type="GO" id="GO:0004864">
    <property type="term" value="F:protein phosphatase inhibitor activity"/>
    <property type="evidence" value="ECO:0007669"/>
    <property type="project" value="UniProtKB-KW"/>
</dbReference>
<keyword evidence="6" id="KW-0119">Carbohydrate metabolism</keyword>